<dbReference type="Proteomes" id="UP001497516">
    <property type="component" value="Chromosome 9"/>
</dbReference>
<name>A0AAV2GL24_9ROSI</name>
<evidence type="ECO:0000313" key="2">
    <source>
        <dbReference type="EMBL" id="CAL1411438.1"/>
    </source>
</evidence>
<protein>
    <submittedName>
        <fullName evidence="2">Uncharacterized protein</fullName>
    </submittedName>
</protein>
<evidence type="ECO:0000313" key="3">
    <source>
        <dbReference type="Proteomes" id="UP001497516"/>
    </source>
</evidence>
<dbReference type="PANTHER" id="PTHR47592">
    <property type="entry name" value="PBF68 PROTEIN"/>
    <property type="match status" value="1"/>
</dbReference>
<dbReference type="Pfam" id="PF14223">
    <property type="entry name" value="Retrotran_gag_2"/>
    <property type="match status" value="1"/>
</dbReference>
<feature type="compositionally biased region" description="Polar residues" evidence="1">
    <location>
        <begin position="202"/>
        <end position="226"/>
    </location>
</feature>
<keyword evidence="3" id="KW-1185">Reference proteome</keyword>
<sequence>MFFYLTTKKLAHCLTNMPVELNEEATDAERDVAAKVKEEDFLCKNYILNGLSDDLYDYYADQKNTTMMVWDALQKKYDMEEAGAKKYVVSRYLCYQMVDGKSVEMQSHELQKIAHEIVSEGMPLNDQFQVVCIIDKLPPSWKDFKNVLRHKTEEFSLESLITCLRIEEEARKQDVKEEVLLTSARRSTLRALKPNPKRLKKQNQQVRPNQNGASQGNQRVTAQSSKNDPPFICYTCTKPGHMAKNSRNNPNPVVARVNLTEEDLVAMITNMIAEVNLVGNSEGWWMDIRALKHVYNNRAMFKKYNEAPTHKKVLLDTAKPL</sequence>
<feature type="region of interest" description="Disordered" evidence="1">
    <location>
        <begin position="190"/>
        <end position="226"/>
    </location>
</feature>
<evidence type="ECO:0000256" key="1">
    <source>
        <dbReference type="SAM" id="MobiDB-lite"/>
    </source>
</evidence>
<reference evidence="2 3" key="1">
    <citation type="submission" date="2024-04" db="EMBL/GenBank/DDBJ databases">
        <authorList>
            <person name="Fracassetti M."/>
        </authorList>
    </citation>
    <scope>NUCLEOTIDE SEQUENCE [LARGE SCALE GENOMIC DNA]</scope>
</reference>
<dbReference type="PANTHER" id="PTHR47592:SF30">
    <property type="entry name" value="CCHC-TYPE DOMAIN-CONTAINING PROTEIN"/>
    <property type="match status" value="1"/>
</dbReference>
<gene>
    <name evidence="2" type="ORF">LTRI10_LOCUS50795</name>
</gene>
<accession>A0AAV2GL24</accession>
<dbReference type="AlphaFoldDB" id="A0AAV2GL24"/>
<dbReference type="EMBL" id="OZ034822">
    <property type="protein sequence ID" value="CAL1411438.1"/>
    <property type="molecule type" value="Genomic_DNA"/>
</dbReference>
<organism evidence="2 3">
    <name type="scientific">Linum trigynum</name>
    <dbReference type="NCBI Taxonomy" id="586398"/>
    <lineage>
        <taxon>Eukaryota</taxon>
        <taxon>Viridiplantae</taxon>
        <taxon>Streptophyta</taxon>
        <taxon>Embryophyta</taxon>
        <taxon>Tracheophyta</taxon>
        <taxon>Spermatophyta</taxon>
        <taxon>Magnoliopsida</taxon>
        <taxon>eudicotyledons</taxon>
        <taxon>Gunneridae</taxon>
        <taxon>Pentapetalae</taxon>
        <taxon>rosids</taxon>
        <taxon>fabids</taxon>
        <taxon>Malpighiales</taxon>
        <taxon>Linaceae</taxon>
        <taxon>Linum</taxon>
    </lineage>
</organism>
<proteinExistence type="predicted"/>